<dbReference type="Proteomes" id="UP000183794">
    <property type="component" value="Unassembled WGS sequence"/>
</dbReference>
<name>A0A1K9Z0Y4_9GAMM</name>
<organism evidence="1 2">
    <name type="scientific">Moritella viscosa</name>
    <dbReference type="NCBI Taxonomy" id="80854"/>
    <lineage>
        <taxon>Bacteria</taxon>
        <taxon>Pseudomonadati</taxon>
        <taxon>Pseudomonadota</taxon>
        <taxon>Gammaproteobacteria</taxon>
        <taxon>Alteromonadales</taxon>
        <taxon>Moritellaceae</taxon>
        <taxon>Moritella</taxon>
    </lineage>
</organism>
<proteinExistence type="predicted"/>
<accession>A0A1K9Z0Y4</accession>
<dbReference type="AlphaFoldDB" id="A0A1K9Z0Y4"/>
<sequence>MAYKTKDSTKHSTLIHQMTFINSALHSITALHHLPLIYWSSMFILV</sequence>
<dbReference type="EMBL" id="FPLD01000035">
    <property type="protein sequence ID" value="SGY89282.1"/>
    <property type="molecule type" value="Genomic_DNA"/>
</dbReference>
<reference evidence="1 2" key="1">
    <citation type="submission" date="2016-11" db="EMBL/GenBank/DDBJ databases">
        <authorList>
            <person name="Jaros S."/>
            <person name="Januszkiewicz K."/>
            <person name="Wedrychowicz H."/>
        </authorList>
    </citation>
    <scope>NUCLEOTIDE SEQUENCE [LARGE SCALE GENOMIC DNA]</scope>
    <source>
        <strain evidence="1">NVI 5450</strain>
    </source>
</reference>
<gene>
    <name evidence="1" type="ORF">NVI5450_0976</name>
</gene>
<evidence type="ECO:0000313" key="2">
    <source>
        <dbReference type="Proteomes" id="UP000183794"/>
    </source>
</evidence>
<protein>
    <submittedName>
        <fullName evidence="1">Uncharacterized protein</fullName>
    </submittedName>
</protein>
<evidence type="ECO:0000313" key="1">
    <source>
        <dbReference type="EMBL" id="SGY89282.1"/>
    </source>
</evidence>